<name>X1H6A1_9ZZZZ</name>
<gene>
    <name evidence="10" type="ORF">S03H2_24693</name>
</gene>
<evidence type="ECO:0000256" key="5">
    <source>
        <dbReference type="ARBA" id="ARBA00022970"/>
    </source>
</evidence>
<evidence type="ECO:0000256" key="8">
    <source>
        <dbReference type="ARBA" id="ARBA00037998"/>
    </source>
</evidence>
<feature type="transmembrane region" description="Helical" evidence="9">
    <location>
        <begin position="63"/>
        <end position="81"/>
    </location>
</feature>
<keyword evidence="7 9" id="KW-0472">Membrane</keyword>
<reference evidence="10" key="1">
    <citation type="journal article" date="2014" name="Front. Microbiol.">
        <title>High frequency of phylogenetically diverse reductive dehalogenase-homologous genes in deep subseafloor sedimentary metagenomes.</title>
        <authorList>
            <person name="Kawai M."/>
            <person name="Futagami T."/>
            <person name="Toyoda A."/>
            <person name="Takaki Y."/>
            <person name="Nishi S."/>
            <person name="Hori S."/>
            <person name="Arai W."/>
            <person name="Tsubouchi T."/>
            <person name="Morono Y."/>
            <person name="Uchiyama I."/>
            <person name="Ito T."/>
            <person name="Fujiyama A."/>
            <person name="Inagaki F."/>
            <person name="Takami H."/>
        </authorList>
    </citation>
    <scope>NUCLEOTIDE SEQUENCE</scope>
    <source>
        <strain evidence="10">Expedition CK06-06</strain>
    </source>
</reference>
<dbReference type="Pfam" id="PF02653">
    <property type="entry name" value="BPD_transp_2"/>
    <property type="match status" value="1"/>
</dbReference>
<evidence type="ECO:0008006" key="11">
    <source>
        <dbReference type="Google" id="ProtNLM"/>
    </source>
</evidence>
<comment type="caution">
    <text evidence="10">The sequence shown here is derived from an EMBL/GenBank/DDBJ whole genome shotgun (WGS) entry which is preliminary data.</text>
</comment>
<dbReference type="EMBL" id="BARU01013786">
    <property type="protein sequence ID" value="GAH40843.1"/>
    <property type="molecule type" value="Genomic_DNA"/>
</dbReference>
<dbReference type="GO" id="GO:0005886">
    <property type="term" value="C:plasma membrane"/>
    <property type="evidence" value="ECO:0007669"/>
    <property type="project" value="UniProtKB-SubCell"/>
</dbReference>
<evidence type="ECO:0000256" key="6">
    <source>
        <dbReference type="ARBA" id="ARBA00022989"/>
    </source>
</evidence>
<feature type="non-terminal residue" evidence="10">
    <location>
        <position position="136"/>
    </location>
</feature>
<feature type="transmembrane region" description="Helical" evidence="9">
    <location>
        <begin position="96"/>
        <end position="118"/>
    </location>
</feature>
<keyword evidence="4 9" id="KW-0812">Transmembrane</keyword>
<evidence type="ECO:0000256" key="9">
    <source>
        <dbReference type="SAM" id="Phobius"/>
    </source>
</evidence>
<evidence type="ECO:0000256" key="4">
    <source>
        <dbReference type="ARBA" id="ARBA00022692"/>
    </source>
</evidence>
<dbReference type="InterPro" id="IPR001851">
    <property type="entry name" value="ABC_transp_permease"/>
</dbReference>
<comment type="subcellular location">
    <subcellularLocation>
        <location evidence="1">Cell membrane</location>
        <topology evidence="1">Multi-pass membrane protein</topology>
    </subcellularLocation>
</comment>
<protein>
    <recommendedName>
        <fullName evidence="11">Branched-chain amino acid ABC transporter permease</fullName>
    </recommendedName>
</protein>
<keyword evidence="2" id="KW-0813">Transport</keyword>
<comment type="similarity">
    <text evidence="8">Belongs to the binding-protein-dependent transport system permease family. LivHM subfamily.</text>
</comment>
<evidence type="ECO:0000256" key="1">
    <source>
        <dbReference type="ARBA" id="ARBA00004651"/>
    </source>
</evidence>
<evidence type="ECO:0000313" key="10">
    <source>
        <dbReference type="EMBL" id="GAH40843.1"/>
    </source>
</evidence>
<keyword evidence="5" id="KW-0029">Amino-acid transport</keyword>
<dbReference type="GO" id="GO:0006865">
    <property type="term" value="P:amino acid transport"/>
    <property type="evidence" value="ECO:0007669"/>
    <property type="project" value="UniProtKB-KW"/>
</dbReference>
<feature type="transmembrane region" description="Helical" evidence="9">
    <location>
        <begin position="39"/>
        <end position="56"/>
    </location>
</feature>
<proteinExistence type="inferred from homology"/>
<dbReference type="AlphaFoldDB" id="X1H6A1"/>
<evidence type="ECO:0000256" key="3">
    <source>
        <dbReference type="ARBA" id="ARBA00022475"/>
    </source>
</evidence>
<accession>X1H6A1</accession>
<dbReference type="InterPro" id="IPR052157">
    <property type="entry name" value="BCAA_transport_permease"/>
</dbReference>
<dbReference type="PANTHER" id="PTHR11795">
    <property type="entry name" value="BRANCHED-CHAIN AMINO ACID TRANSPORT SYSTEM PERMEASE PROTEIN LIVH"/>
    <property type="match status" value="1"/>
</dbReference>
<organism evidence="10">
    <name type="scientific">marine sediment metagenome</name>
    <dbReference type="NCBI Taxonomy" id="412755"/>
    <lineage>
        <taxon>unclassified sequences</taxon>
        <taxon>metagenomes</taxon>
        <taxon>ecological metagenomes</taxon>
    </lineage>
</organism>
<dbReference type="GO" id="GO:0022857">
    <property type="term" value="F:transmembrane transporter activity"/>
    <property type="evidence" value="ECO:0007669"/>
    <property type="project" value="InterPro"/>
</dbReference>
<keyword evidence="3" id="KW-1003">Cell membrane</keyword>
<dbReference type="PANTHER" id="PTHR11795:SF445">
    <property type="entry name" value="AMINO ACID ABC TRANSPORTER PERMEASE PROTEIN"/>
    <property type="match status" value="1"/>
</dbReference>
<evidence type="ECO:0000256" key="2">
    <source>
        <dbReference type="ARBA" id="ARBA00022448"/>
    </source>
</evidence>
<evidence type="ECO:0000256" key="7">
    <source>
        <dbReference type="ARBA" id="ARBA00023136"/>
    </source>
</evidence>
<feature type="transmembrane region" description="Helical" evidence="9">
    <location>
        <begin position="9"/>
        <end position="33"/>
    </location>
</feature>
<keyword evidence="6 9" id="KW-1133">Transmembrane helix</keyword>
<sequence length="136" mass="14982">MSASMAGNLLIYAAVLGGIYTLMALGLTLVYGVTRVFNFAQGSFFLWGGNFAWLLMRYAHLDYGPAFGITIGIMFLFGLGYEKALMYPLRRFADWGWTAIIVTLGSALFLDNLTLVTFGIEGRTLPHLVEGSFKFA</sequence>